<evidence type="ECO:0000313" key="1">
    <source>
        <dbReference type="EMBL" id="RNA25826.1"/>
    </source>
</evidence>
<proteinExistence type="predicted"/>
<name>A0A3M7RQJ7_BRAPC</name>
<organism evidence="1 2">
    <name type="scientific">Brachionus plicatilis</name>
    <name type="common">Marine rotifer</name>
    <name type="synonym">Brachionus muelleri</name>
    <dbReference type="NCBI Taxonomy" id="10195"/>
    <lineage>
        <taxon>Eukaryota</taxon>
        <taxon>Metazoa</taxon>
        <taxon>Spiralia</taxon>
        <taxon>Gnathifera</taxon>
        <taxon>Rotifera</taxon>
        <taxon>Eurotatoria</taxon>
        <taxon>Monogononta</taxon>
        <taxon>Pseudotrocha</taxon>
        <taxon>Ploima</taxon>
        <taxon>Brachionidae</taxon>
        <taxon>Brachionus</taxon>
    </lineage>
</organism>
<keyword evidence="2" id="KW-1185">Reference proteome</keyword>
<dbReference type="Proteomes" id="UP000276133">
    <property type="component" value="Unassembled WGS sequence"/>
</dbReference>
<accession>A0A3M7RQJ7</accession>
<reference evidence="1 2" key="1">
    <citation type="journal article" date="2018" name="Sci. Rep.">
        <title>Genomic signatures of local adaptation to the degree of environmental predictability in rotifers.</title>
        <authorList>
            <person name="Franch-Gras L."/>
            <person name="Hahn C."/>
            <person name="Garcia-Roger E.M."/>
            <person name="Carmona M.J."/>
            <person name="Serra M."/>
            <person name="Gomez A."/>
        </authorList>
    </citation>
    <scope>NUCLEOTIDE SEQUENCE [LARGE SCALE GENOMIC DNA]</scope>
    <source>
        <strain evidence="1">HYR1</strain>
    </source>
</reference>
<gene>
    <name evidence="1" type="ORF">BpHYR1_004907</name>
</gene>
<sequence>MSFLIEYRIKNKIIFPPLSSFSYNDPNYYDSFNGLKRNWFKILKIYSGATITVFYNLPN</sequence>
<protein>
    <submittedName>
        <fullName evidence="1">Uncharacterized protein</fullName>
    </submittedName>
</protein>
<comment type="caution">
    <text evidence="1">The sequence shown here is derived from an EMBL/GenBank/DDBJ whole genome shotgun (WGS) entry which is preliminary data.</text>
</comment>
<dbReference type="EMBL" id="REGN01002851">
    <property type="protein sequence ID" value="RNA25826.1"/>
    <property type="molecule type" value="Genomic_DNA"/>
</dbReference>
<evidence type="ECO:0000313" key="2">
    <source>
        <dbReference type="Proteomes" id="UP000276133"/>
    </source>
</evidence>
<dbReference type="AlphaFoldDB" id="A0A3M7RQJ7"/>